<dbReference type="InterPro" id="IPR027417">
    <property type="entry name" value="P-loop_NTPase"/>
</dbReference>
<dbReference type="InterPro" id="IPR003593">
    <property type="entry name" value="AAA+_ATPase"/>
</dbReference>
<evidence type="ECO:0000256" key="5">
    <source>
        <dbReference type="ARBA" id="ARBA00022989"/>
    </source>
</evidence>
<gene>
    <name evidence="9" type="ORF">H9734_10955</name>
</gene>
<evidence type="ECO:0000256" key="1">
    <source>
        <dbReference type="ARBA" id="ARBA00004651"/>
    </source>
</evidence>
<proteinExistence type="predicted"/>
<dbReference type="Proteomes" id="UP000886890">
    <property type="component" value="Unassembled WGS sequence"/>
</dbReference>
<dbReference type="Gene3D" id="1.20.1560.10">
    <property type="entry name" value="ABC transporter type 1, transmembrane domain"/>
    <property type="match status" value="1"/>
</dbReference>
<evidence type="ECO:0000259" key="8">
    <source>
        <dbReference type="PROSITE" id="PS50929"/>
    </source>
</evidence>
<dbReference type="SMART" id="SM00382">
    <property type="entry name" value="AAA"/>
    <property type="match status" value="1"/>
</dbReference>
<sequence length="406" mass="45014">MNFSCRKLLIVSVAAIAYIHWSLAVLAVVTSSLVVLSSKLFQNKLEQCSRATSKAQEVFTSSIKDLLSGLRILKVFGTLHRFFQDSEQASKNLEAVWYHGRCVQKKADAGITSINLLGQALNIILMFLLGVWGIIPLQTVFGGGSLANTVNNSLESLSLYLVEFSGYRPYFKKFEKKDTPDSAKALQELPSLENKISFQDVSFSYPGKPVLSHLNMEFMKGKKYALVGPSGCGKSTLFHLILGHFQDYTGNIYFDQTNARDIDPDSLNRRIAYIEQDVYLFNSTIRDNITLGNSFTEEQIEKALKNSALLNDLPSLPDGLETAVGENGSNLSGGQKQRVAIARALIHNRSILLVDEGTSALDQQNADIVEQSLTGNPDLTLILISHHLSEEGKKRFDKVYELKPIE</sequence>
<dbReference type="PANTHER" id="PTHR24221">
    <property type="entry name" value="ATP-BINDING CASSETTE SUB-FAMILY B"/>
    <property type="match status" value="1"/>
</dbReference>
<keyword evidence="2" id="KW-0812">Transmembrane</keyword>
<dbReference type="InterPro" id="IPR011527">
    <property type="entry name" value="ABC1_TM_dom"/>
</dbReference>
<evidence type="ECO:0000256" key="2">
    <source>
        <dbReference type="ARBA" id="ARBA00022692"/>
    </source>
</evidence>
<dbReference type="InterPro" id="IPR039421">
    <property type="entry name" value="Type_1_exporter"/>
</dbReference>
<dbReference type="InterPro" id="IPR036640">
    <property type="entry name" value="ABC1_TM_sf"/>
</dbReference>
<dbReference type="Pfam" id="PF00664">
    <property type="entry name" value="ABC_membrane"/>
    <property type="match status" value="1"/>
</dbReference>
<keyword evidence="4 9" id="KW-0067">ATP-binding</keyword>
<keyword evidence="5" id="KW-1133">Transmembrane helix</keyword>
<dbReference type="SUPFAM" id="SSF90123">
    <property type="entry name" value="ABC transporter transmembrane region"/>
    <property type="match status" value="1"/>
</dbReference>
<dbReference type="AlphaFoldDB" id="A0A9D1XHJ1"/>
<reference evidence="9" key="1">
    <citation type="journal article" date="2021" name="PeerJ">
        <title>Extensive microbial diversity within the chicken gut microbiome revealed by metagenomics and culture.</title>
        <authorList>
            <person name="Gilroy R."/>
            <person name="Ravi A."/>
            <person name="Getino M."/>
            <person name="Pursley I."/>
            <person name="Horton D.L."/>
            <person name="Alikhan N.F."/>
            <person name="Baker D."/>
            <person name="Gharbi K."/>
            <person name="Hall N."/>
            <person name="Watson M."/>
            <person name="Adriaenssens E.M."/>
            <person name="Foster-Nyarko E."/>
            <person name="Jarju S."/>
            <person name="Secka A."/>
            <person name="Antonio M."/>
            <person name="Oren A."/>
            <person name="Chaudhuri R.R."/>
            <person name="La Ragione R."/>
            <person name="Hildebrand F."/>
            <person name="Pallen M.J."/>
        </authorList>
    </citation>
    <scope>NUCLEOTIDE SEQUENCE</scope>
    <source>
        <strain evidence="9">CHK183-1962</strain>
    </source>
</reference>
<accession>A0A9D1XHJ1</accession>
<dbReference type="GO" id="GO:0005886">
    <property type="term" value="C:plasma membrane"/>
    <property type="evidence" value="ECO:0007669"/>
    <property type="project" value="UniProtKB-SubCell"/>
</dbReference>
<dbReference type="CDD" id="cd03228">
    <property type="entry name" value="ABCC_MRP_Like"/>
    <property type="match status" value="1"/>
</dbReference>
<dbReference type="InterPro" id="IPR003439">
    <property type="entry name" value="ABC_transporter-like_ATP-bd"/>
</dbReference>
<dbReference type="PROSITE" id="PS00211">
    <property type="entry name" value="ABC_TRANSPORTER_1"/>
    <property type="match status" value="1"/>
</dbReference>
<evidence type="ECO:0000256" key="4">
    <source>
        <dbReference type="ARBA" id="ARBA00022840"/>
    </source>
</evidence>
<dbReference type="PROSITE" id="PS50929">
    <property type="entry name" value="ABC_TM1F"/>
    <property type="match status" value="1"/>
</dbReference>
<feature type="domain" description="ABC transporter" evidence="7">
    <location>
        <begin position="196"/>
        <end position="405"/>
    </location>
</feature>
<evidence type="ECO:0000259" key="7">
    <source>
        <dbReference type="PROSITE" id="PS50893"/>
    </source>
</evidence>
<evidence type="ECO:0000313" key="9">
    <source>
        <dbReference type="EMBL" id="HIX78095.1"/>
    </source>
</evidence>
<protein>
    <submittedName>
        <fullName evidence="9">ABC transporter ATP-binding protein/permease</fullName>
    </submittedName>
</protein>
<dbReference type="InterPro" id="IPR017871">
    <property type="entry name" value="ABC_transporter-like_CS"/>
</dbReference>
<dbReference type="Pfam" id="PF00005">
    <property type="entry name" value="ABC_tran"/>
    <property type="match status" value="1"/>
</dbReference>
<dbReference type="GO" id="GO:0140359">
    <property type="term" value="F:ABC-type transporter activity"/>
    <property type="evidence" value="ECO:0007669"/>
    <property type="project" value="InterPro"/>
</dbReference>
<dbReference type="Gene3D" id="3.40.50.300">
    <property type="entry name" value="P-loop containing nucleotide triphosphate hydrolases"/>
    <property type="match status" value="1"/>
</dbReference>
<feature type="domain" description="ABC transmembrane type-1" evidence="8">
    <location>
        <begin position="8"/>
        <end position="166"/>
    </location>
</feature>
<dbReference type="PANTHER" id="PTHR24221:SF654">
    <property type="entry name" value="ATP-BINDING CASSETTE SUB-FAMILY B MEMBER 6"/>
    <property type="match status" value="1"/>
</dbReference>
<name>A0A9D1XHJ1_9FIRM</name>
<dbReference type="GO" id="GO:0034040">
    <property type="term" value="F:ATPase-coupled lipid transmembrane transporter activity"/>
    <property type="evidence" value="ECO:0007669"/>
    <property type="project" value="TreeGrafter"/>
</dbReference>
<dbReference type="GO" id="GO:0016887">
    <property type="term" value="F:ATP hydrolysis activity"/>
    <property type="evidence" value="ECO:0007669"/>
    <property type="project" value="InterPro"/>
</dbReference>
<evidence type="ECO:0000256" key="6">
    <source>
        <dbReference type="ARBA" id="ARBA00023136"/>
    </source>
</evidence>
<organism evidence="9 10">
    <name type="scientific">Candidatus Fusicatenibacter merdavium</name>
    <dbReference type="NCBI Taxonomy" id="2838600"/>
    <lineage>
        <taxon>Bacteria</taxon>
        <taxon>Bacillati</taxon>
        <taxon>Bacillota</taxon>
        <taxon>Clostridia</taxon>
        <taxon>Lachnospirales</taxon>
        <taxon>Lachnospiraceae</taxon>
        <taxon>Fusicatenibacter</taxon>
    </lineage>
</organism>
<keyword evidence="3" id="KW-0547">Nucleotide-binding</keyword>
<keyword evidence="6" id="KW-0472">Membrane</keyword>
<dbReference type="GO" id="GO:0005524">
    <property type="term" value="F:ATP binding"/>
    <property type="evidence" value="ECO:0007669"/>
    <property type="project" value="UniProtKB-KW"/>
</dbReference>
<dbReference type="SUPFAM" id="SSF52540">
    <property type="entry name" value="P-loop containing nucleoside triphosphate hydrolases"/>
    <property type="match status" value="1"/>
</dbReference>
<evidence type="ECO:0000256" key="3">
    <source>
        <dbReference type="ARBA" id="ARBA00022741"/>
    </source>
</evidence>
<reference evidence="9" key="2">
    <citation type="submission" date="2021-04" db="EMBL/GenBank/DDBJ databases">
        <authorList>
            <person name="Gilroy R."/>
        </authorList>
    </citation>
    <scope>NUCLEOTIDE SEQUENCE</scope>
    <source>
        <strain evidence="9">CHK183-1962</strain>
    </source>
</reference>
<comment type="subcellular location">
    <subcellularLocation>
        <location evidence="1">Cell membrane</location>
        <topology evidence="1">Multi-pass membrane protein</topology>
    </subcellularLocation>
</comment>
<evidence type="ECO:0000313" key="10">
    <source>
        <dbReference type="Proteomes" id="UP000886890"/>
    </source>
</evidence>
<dbReference type="EMBL" id="DXEK01000180">
    <property type="protein sequence ID" value="HIX78095.1"/>
    <property type="molecule type" value="Genomic_DNA"/>
</dbReference>
<dbReference type="PROSITE" id="PS50893">
    <property type="entry name" value="ABC_TRANSPORTER_2"/>
    <property type="match status" value="1"/>
</dbReference>
<comment type="caution">
    <text evidence="9">The sequence shown here is derived from an EMBL/GenBank/DDBJ whole genome shotgun (WGS) entry which is preliminary data.</text>
</comment>